<evidence type="ECO:0000259" key="10">
    <source>
        <dbReference type="Pfam" id="PF02108"/>
    </source>
</evidence>
<keyword evidence="12" id="KW-1185">Reference proteome</keyword>
<dbReference type="InterPro" id="IPR018035">
    <property type="entry name" value="Flagellar_FliH/T3SS_HrpE"/>
</dbReference>
<comment type="function">
    <text evidence="1">Needed for flagellar regrowth and assembly.</text>
</comment>
<name>A0A265NES0_9BACI</name>
<feature type="domain" description="Flagellar assembly protein FliH/Type III secretion system HrpE" evidence="10">
    <location>
        <begin position="105"/>
        <end position="231"/>
    </location>
</feature>
<evidence type="ECO:0000256" key="4">
    <source>
        <dbReference type="ARBA" id="ARBA00022795"/>
    </source>
</evidence>
<feature type="coiled-coil region" evidence="8">
    <location>
        <begin position="90"/>
        <end position="117"/>
    </location>
</feature>
<comment type="caution">
    <text evidence="11">The sequence shown here is derived from an EMBL/GenBank/DDBJ whole genome shotgun (WGS) entry which is preliminary data.</text>
</comment>
<keyword evidence="6" id="KW-1006">Bacterial flagellum protein export</keyword>
<dbReference type="Pfam" id="PF02108">
    <property type="entry name" value="FliH"/>
    <property type="match status" value="1"/>
</dbReference>
<evidence type="ECO:0000256" key="2">
    <source>
        <dbReference type="ARBA" id="ARBA00006602"/>
    </source>
</evidence>
<dbReference type="PANTHER" id="PTHR34982">
    <property type="entry name" value="YOP PROTEINS TRANSLOCATION PROTEIN L"/>
    <property type="match status" value="1"/>
</dbReference>
<sequence length="244" mass="27899">MSDHLHSQVIKIKPITSQRKKSAPEENSKKQDIQKELQKASEEFQILTKQKERLINETKAAINQEKVNWEKEKNIYIDEARDEGYHAGFAQGKEEALKQYKQLLEKANSIADAATKDYHSTVEGSENSILTLSIQAAEKILKQKIVKDPATFLPVIKAAIKELKDHSTISIYLHPDNYEFVLQQKDELITILQDDTKLSLYVNNELAENSCLIQHPFGQIDAGIDTQLKQLHKVLYEIGMENDQ</sequence>
<evidence type="ECO:0000256" key="3">
    <source>
        <dbReference type="ARBA" id="ARBA00022448"/>
    </source>
</evidence>
<dbReference type="AlphaFoldDB" id="A0A265NES0"/>
<keyword evidence="11" id="KW-0282">Flagellum</keyword>
<evidence type="ECO:0000256" key="5">
    <source>
        <dbReference type="ARBA" id="ARBA00022927"/>
    </source>
</evidence>
<accession>A0A265NES0</accession>
<keyword evidence="11" id="KW-0966">Cell projection</keyword>
<keyword evidence="5" id="KW-0653">Protein transport</keyword>
<proteinExistence type="inferred from homology"/>
<dbReference type="NCBIfam" id="TIGR03825">
    <property type="entry name" value="FliH_bacil"/>
    <property type="match status" value="1"/>
</dbReference>
<keyword evidence="11" id="KW-0969">Cilium</keyword>
<keyword evidence="4" id="KW-1005">Bacterial flagellum biogenesis</keyword>
<dbReference type="InterPro" id="IPR051472">
    <property type="entry name" value="T3SS_Stator/FliH"/>
</dbReference>
<dbReference type="PANTHER" id="PTHR34982:SF1">
    <property type="entry name" value="FLAGELLAR ASSEMBLY PROTEIN FLIH"/>
    <property type="match status" value="1"/>
</dbReference>
<organism evidence="11 12">
    <name type="scientific">Virgibacillus indicus</name>
    <dbReference type="NCBI Taxonomy" id="2024554"/>
    <lineage>
        <taxon>Bacteria</taxon>
        <taxon>Bacillati</taxon>
        <taxon>Bacillota</taxon>
        <taxon>Bacilli</taxon>
        <taxon>Bacillales</taxon>
        <taxon>Bacillaceae</taxon>
        <taxon>Virgibacillus</taxon>
    </lineage>
</organism>
<evidence type="ECO:0000256" key="9">
    <source>
        <dbReference type="SAM" id="MobiDB-lite"/>
    </source>
</evidence>
<dbReference type="Proteomes" id="UP000216498">
    <property type="component" value="Unassembled WGS sequence"/>
</dbReference>
<comment type="similarity">
    <text evidence="2">Belongs to the FliH family.</text>
</comment>
<feature type="region of interest" description="Disordered" evidence="9">
    <location>
        <begin position="1"/>
        <end position="35"/>
    </location>
</feature>
<dbReference type="GO" id="GO:0015031">
    <property type="term" value="P:protein transport"/>
    <property type="evidence" value="ECO:0007669"/>
    <property type="project" value="UniProtKB-KW"/>
</dbReference>
<dbReference type="RefSeq" id="WP_094883918.1">
    <property type="nucleotide sequence ID" value="NZ_NPMS01000001.1"/>
</dbReference>
<feature type="compositionally biased region" description="Basic and acidic residues" evidence="9">
    <location>
        <begin position="22"/>
        <end position="35"/>
    </location>
</feature>
<dbReference type="InterPro" id="IPR022524">
    <property type="entry name" value="FliH_Bacilli"/>
</dbReference>
<evidence type="ECO:0000256" key="7">
    <source>
        <dbReference type="NCBIfam" id="TIGR03825"/>
    </source>
</evidence>
<keyword evidence="8" id="KW-0175">Coiled coil</keyword>
<evidence type="ECO:0000256" key="6">
    <source>
        <dbReference type="ARBA" id="ARBA00023225"/>
    </source>
</evidence>
<protein>
    <recommendedName>
        <fullName evidence="7">Flagellar assembly protein FliH</fullName>
    </recommendedName>
</protein>
<evidence type="ECO:0000256" key="1">
    <source>
        <dbReference type="ARBA" id="ARBA00003041"/>
    </source>
</evidence>
<evidence type="ECO:0000313" key="11">
    <source>
        <dbReference type="EMBL" id="OZU90321.1"/>
    </source>
</evidence>
<dbReference type="OrthoDB" id="19020at2"/>
<keyword evidence="3" id="KW-0813">Transport</keyword>
<gene>
    <name evidence="11" type="primary">fliH</name>
    <name evidence="11" type="ORF">CIL03_04020</name>
</gene>
<evidence type="ECO:0000256" key="8">
    <source>
        <dbReference type="SAM" id="Coils"/>
    </source>
</evidence>
<evidence type="ECO:0000313" key="12">
    <source>
        <dbReference type="Proteomes" id="UP000216498"/>
    </source>
</evidence>
<dbReference type="EMBL" id="NPMS01000001">
    <property type="protein sequence ID" value="OZU90321.1"/>
    <property type="molecule type" value="Genomic_DNA"/>
</dbReference>
<dbReference type="GO" id="GO:0044781">
    <property type="term" value="P:bacterial-type flagellum organization"/>
    <property type="evidence" value="ECO:0007669"/>
    <property type="project" value="UniProtKB-KW"/>
</dbReference>
<dbReference type="GO" id="GO:0005829">
    <property type="term" value="C:cytosol"/>
    <property type="evidence" value="ECO:0007669"/>
    <property type="project" value="TreeGrafter"/>
</dbReference>
<reference evidence="11 12" key="1">
    <citation type="submission" date="2017-08" db="EMBL/GenBank/DDBJ databases">
        <title>Virgibacillus indicus sp. nov. and Virgibacillus profoundi sp. nov, two moderately halophilic bacteria isolated from marine sediment by using the Microfluidic Streak Plate.</title>
        <authorList>
            <person name="Xu B."/>
            <person name="Hu B."/>
            <person name="Wang J."/>
            <person name="Zhu Y."/>
            <person name="Huang L."/>
            <person name="Du W."/>
            <person name="Huang Y."/>
        </authorList>
    </citation>
    <scope>NUCLEOTIDE SEQUENCE [LARGE SCALE GENOMIC DNA]</scope>
    <source>
        <strain evidence="11 12">IO3-P2-C2</strain>
    </source>
</reference>